<comment type="caution">
    <text evidence="2">The sequence shown here is derived from an EMBL/GenBank/DDBJ whole genome shotgun (WGS) entry which is preliminary data.</text>
</comment>
<evidence type="ECO:0000256" key="1">
    <source>
        <dbReference type="SAM" id="Phobius"/>
    </source>
</evidence>
<sequence length="189" mass="19790">MKNPFASLAPADVAGTNQRQAPRAHAFGKPAHHVAPFMAAAYQNFTLIAPLMFVAAVVLSILAANQSAAFITAVTRDIKSSEANKIAPLLDKKPLGPADYQSVANVMAKNNAAVTISLPVNRSSVQISIKDAALLPEFMYALATLQSFRQGVAWNASRICLAKCDGGVAASADITGYTQAISFSGLSAR</sequence>
<accession>A0ABP7TRQ2</accession>
<evidence type="ECO:0000313" key="2">
    <source>
        <dbReference type="EMBL" id="GAA4030020.1"/>
    </source>
</evidence>
<protein>
    <submittedName>
        <fullName evidence="2">Uncharacterized protein</fullName>
    </submittedName>
</protein>
<dbReference type="EMBL" id="BAAAZE010000012">
    <property type="protein sequence ID" value="GAA4030020.1"/>
    <property type="molecule type" value="Genomic_DNA"/>
</dbReference>
<keyword evidence="1" id="KW-0812">Transmembrane</keyword>
<keyword evidence="1" id="KW-1133">Transmembrane helix</keyword>
<gene>
    <name evidence="2" type="ORF">GCM10022212_30350</name>
</gene>
<reference evidence="3" key="1">
    <citation type="journal article" date="2019" name="Int. J. Syst. Evol. Microbiol.">
        <title>The Global Catalogue of Microorganisms (GCM) 10K type strain sequencing project: providing services to taxonomists for standard genome sequencing and annotation.</title>
        <authorList>
            <consortium name="The Broad Institute Genomics Platform"/>
            <consortium name="The Broad Institute Genome Sequencing Center for Infectious Disease"/>
            <person name="Wu L."/>
            <person name="Ma J."/>
        </authorList>
    </citation>
    <scope>NUCLEOTIDE SEQUENCE [LARGE SCALE GENOMIC DNA]</scope>
    <source>
        <strain evidence="3">JCM 16673</strain>
    </source>
</reference>
<dbReference type="RefSeq" id="WP_344764462.1">
    <property type="nucleotide sequence ID" value="NZ_BAAAZE010000012.1"/>
</dbReference>
<organism evidence="2 3">
    <name type="scientific">Actimicrobium antarcticum</name>
    <dbReference type="NCBI Taxonomy" id="1051899"/>
    <lineage>
        <taxon>Bacteria</taxon>
        <taxon>Pseudomonadati</taxon>
        <taxon>Pseudomonadota</taxon>
        <taxon>Betaproteobacteria</taxon>
        <taxon>Burkholderiales</taxon>
        <taxon>Oxalobacteraceae</taxon>
        <taxon>Actimicrobium</taxon>
    </lineage>
</organism>
<dbReference type="Proteomes" id="UP001501353">
    <property type="component" value="Unassembled WGS sequence"/>
</dbReference>
<name>A0ABP7TRQ2_9BURK</name>
<proteinExistence type="predicted"/>
<feature type="transmembrane region" description="Helical" evidence="1">
    <location>
        <begin position="47"/>
        <end position="71"/>
    </location>
</feature>
<keyword evidence="3" id="KW-1185">Reference proteome</keyword>
<evidence type="ECO:0000313" key="3">
    <source>
        <dbReference type="Proteomes" id="UP001501353"/>
    </source>
</evidence>
<keyword evidence="1" id="KW-0472">Membrane</keyword>